<keyword evidence="2" id="KW-1185">Reference proteome</keyword>
<organism evidence="1 2">
    <name type="scientific">Fibroporia radiculosa</name>
    <dbReference type="NCBI Taxonomy" id="599839"/>
    <lineage>
        <taxon>Eukaryota</taxon>
        <taxon>Fungi</taxon>
        <taxon>Dikarya</taxon>
        <taxon>Basidiomycota</taxon>
        <taxon>Agaricomycotina</taxon>
        <taxon>Agaricomycetes</taxon>
        <taxon>Polyporales</taxon>
        <taxon>Fibroporiaceae</taxon>
        <taxon>Fibroporia</taxon>
    </lineage>
</organism>
<dbReference type="GeneID" id="24094842"/>
<name>J4I8S7_9APHY</name>
<evidence type="ECO:0000313" key="2">
    <source>
        <dbReference type="Proteomes" id="UP000006352"/>
    </source>
</evidence>
<dbReference type="InParanoid" id="J4I8S7"/>
<dbReference type="AlphaFoldDB" id="J4I8S7"/>
<accession>J4I8S7</accession>
<dbReference type="EMBL" id="HE796957">
    <property type="protein sequence ID" value="CCL99931.1"/>
    <property type="molecule type" value="Genomic_DNA"/>
</dbReference>
<sequence>MFRSQQYVLLAGDDESEVSISSIERFAAIPQSLLARVRQTREKMRIRSEASRAASVEAKARRKALMPSIDSISNEPYTYAGFYASFYYLPPF</sequence>
<dbReference type="Proteomes" id="UP000006352">
    <property type="component" value="Unassembled WGS sequence"/>
</dbReference>
<protein>
    <submittedName>
        <fullName evidence="1">Uncharacterized protein</fullName>
    </submittedName>
</protein>
<reference evidence="1 2" key="1">
    <citation type="journal article" date="2012" name="Appl. Environ. Microbiol.">
        <title>Short-read sequencing for genomic analysis of the brown rot fungus Fibroporia radiculosa.</title>
        <authorList>
            <person name="Tang J.D."/>
            <person name="Perkins A.D."/>
            <person name="Sonstegard T.S."/>
            <person name="Schroeder S.G."/>
            <person name="Burgess S.C."/>
            <person name="Diehl S.V."/>
        </authorList>
    </citation>
    <scope>NUCLEOTIDE SEQUENCE [LARGE SCALE GENOMIC DNA]</scope>
    <source>
        <strain evidence="1 2">TFFH 294</strain>
    </source>
</reference>
<dbReference type="HOGENOM" id="CLU_2413288_0_0_1"/>
<proteinExistence type="predicted"/>
<gene>
    <name evidence="1" type="ORF">FIBRA_01956</name>
</gene>
<dbReference type="RefSeq" id="XP_012179214.1">
    <property type="nucleotide sequence ID" value="XM_012323824.1"/>
</dbReference>
<evidence type="ECO:0000313" key="1">
    <source>
        <dbReference type="EMBL" id="CCL99931.1"/>
    </source>
</evidence>